<sequence>MHFEPRLWNFTQGVRLRILWSVAIGLVSVGLGVARLALLGWLIGQVFAGRPLAELVPSIALIAGVMLLRGVFEYFRVMVAHETASRVQAKLRRTIYDRIATLGPGTVGRRRSGALTLSLIDGVEQLETYFGQFLPQFLIALLTPILIFAAIAFVDLPVAAVMLAFALVALFAPALWHRHETGSAQGLRKVYSTFAAEFLDSVQGLATLKAFGQSKARADVLEREAQSVFRSTMRVLATNVLARGITDSAVACGAAAALALGAWRVDSGTMALPALLVILMLGVEIFRPMRELRSVLHQGMVGLSAAQGIYQVLDDQPEVADAPAASLARPLAPTIAFDGVRFRYPGTRRTIHEALSFEAKAGERIGLVGPSGGGKSSIVRLLLRFYDPEAGTIRLGGHDLRGLSFDQIRSMISVVNQDTFLFHGTVEDNIRMGRLEATEAEVEAAARAANIHGFIQSLPQGYRSVVGEKGVKLSGGQRQRVAIARALLRDTPILVLDEALSAVDAENEAVIQEALDRLMQGRTTLVLAHRLSSVIGCDRILVLDGGRVVESGPHAALMQQGGVYAGLMAEQARESAAGTIIDLPVAVRAVEATGPSDAMGDDAVAKPLTEGILKAEGLGWGRLVAELMTLAMPWKGKLALTFGFGVLRVVAFIGVGVLSALVLLALKNGEPYGGLLWALAVVAPLSGVLHWLESWIAHDMAFRLLAEMRMDVFRKLDALAPAYLVRRRTGDLMALVTHDIELVEYFFAHTVAPAFVAALVPAAVLVVLAWASPWIALALLPFLLAVAVSPMLGRGRVDRLGSEAREAAGELGAFAVDSVQGLGEIVAFQQETARGDRLDALSDRFIRLRLPFFGELTRQQSLLEILTGLGGLAVVVTGAALSARGVLDPGLLPLLTILAMAAFLPVSEIAQIGRQLADTLGATRRIYGLKAEPVPVENGRGVPDHPGAAALTLEGVGFTYPGQGRRALSGVTVAIPAGKTVALVGTSGAGKTTTAQLLMRFWDADEGRITLNGADLRDYDLDDLRRRIALVAQDTYLFNDSLRANIMIARPEATEAELLEAVEHASLAELVATLPEGLDSPVGERGTSLSGGQRQRVAIARAFLKNASVLILDEATSHLDTVNEQAVRRALDRLQADRTTIVIAHRLSTIRDADLIVVLDEGRLAETGTHAALVARGGLYAQLVSRQLASAHAAQ</sequence>
<dbReference type="InterPro" id="IPR011527">
    <property type="entry name" value="ABC1_TM_dom"/>
</dbReference>
<feature type="transmembrane region" description="Helical" evidence="7">
    <location>
        <begin position="133"/>
        <end position="153"/>
    </location>
</feature>
<feature type="transmembrane region" description="Helical" evidence="7">
    <location>
        <begin position="745"/>
        <end position="768"/>
    </location>
</feature>
<keyword evidence="2 7" id="KW-0812">Transmembrane</keyword>
<dbReference type="GO" id="GO:0005524">
    <property type="term" value="F:ATP binding"/>
    <property type="evidence" value="ECO:0007669"/>
    <property type="project" value="UniProtKB-KW"/>
</dbReference>
<feature type="domain" description="ABC transporter" evidence="8">
    <location>
        <begin position="951"/>
        <end position="1186"/>
    </location>
</feature>
<dbReference type="Proteomes" id="UP001262410">
    <property type="component" value="Unassembled WGS sequence"/>
</dbReference>
<evidence type="ECO:0000259" key="9">
    <source>
        <dbReference type="PROSITE" id="PS50929"/>
    </source>
</evidence>
<reference evidence="10 11" key="1">
    <citation type="submission" date="2023-07" db="EMBL/GenBank/DDBJ databases">
        <title>Sorghum-associated microbial communities from plants grown in Nebraska, USA.</title>
        <authorList>
            <person name="Schachtman D."/>
        </authorList>
    </citation>
    <scope>NUCLEOTIDE SEQUENCE [LARGE SCALE GENOMIC DNA]</scope>
    <source>
        <strain evidence="10 11">584</strain>
    </source>
</reference>
<evidence type="ECO:0000256" key="5">
    <source>
        <dbReference type="ARBA" id="ARBA00022989"/>
    </source>
</evidence>
<dbReference type="InterPro" id="IPR017871">
    <property type="entry name" value="ABC_transporter-like_CS"/>
</dbReference>
<feature type="transmembrane region" description="Helical" evidence="7">
    <location>
        <begin position="889"/>
        <end position="906"/>
    </location>
</feature>
<proteinExistence type="predicted"/>
<dbReference type="EMBL" id="JAVDPW010000013">
    <property type="protein sequence ID" value="MDR6293613.1"/>
    <property type="molecule type" value="Genomic_DNA"/>
</dbReference>
<dbReference type="Gene3D" id="1.20.1560.10">
    <property type="entry name" value="ABC transporter type 1, transmembrane domain"/>
    <property type="match status" value="2"/>
</dbReference>
<feature type="domain" description="ABC transmembrane type-1" evidence="9">
    <location>
        <begin position="19"/>
        <end position="298"/>
    </location>
</feature>
<feature type="transmembrane region" description="Helical" evidence="7">
    <location>
        <begin position="672"/>
        <end position="692"/>
    </location>
</feature>
<comment type="caution">
    <text evidence="10">The sequence shown here is derived from an EMBL/GenBank/DDBJ whole genome shotgun (WGS) entry which is preliminary data.</text>
</comment>
<dbReference type="SUPFAM" id="SSF52540">
    <property type="entry name" value="P-loop containing nucleoside triphosphate hydrolases"/>
    <property type="match status" value="2"/>
</dbReference>
<keyword evidence="3" id="KW-0547">Nucleotide-binding</keyword>
<name>A0ABU1JYB1_9PROT</name>
<feature type="transmembrane region" description="Helical" evidence="7">
    <location>
        <begin position="55"/>
        <end position="72"/>
    </location>
</feature>
<evidence type="ECO:0000256" key="7">
    <source>
        <dbReference type="SAM" id="Phobius"/>
    </source>
</evidence>
<evidence type="ECO:0000259" key="8">
    <source>
        <dbReference type="PROSITE" id="PS50893"/>
    </source>
</evidence>
<dbReference type="PANTHER" id="PTHR24221:SF646">
    <property type="entry name" value="HAEMOLYSIN SECRETION ATP-BINDING PROTEIN"/>
    <property type="match status" value="1"/>
</dbReference>
<evidence type="ECO:0000313" key="11">
    <source>
        <dbReference type="Proteomes" id="UP001262410"/>
    </source>
</evidence>
<feature type="transmembrane region" description="Helical" evidence="7">
    <location>
        <begin position="240"/>
        <end position="263"/>
    </location>
</feature>
<organism evidence="10 11">
    <name type="scientific">Inquilinus ginsengisoli</name>
    <dbReference type="NCBI Taxonomy" id="363840"/>
    <lineage>
        <taxon>Bacteria</taxon>
        <taxon>Pseudomonadati</taxon>
        <taxon>Pseudomonadota</taxon>
        <taxon>Alphaproteobacteria</taxon>
        <taxon>Rhodospirillales</taxon>
        <taxon>Rhodospirillaceae</taxon>
        <taxon>Inquilinus</taxon>
    </lineage>
</organism>
<keyword evidence="11" id="KW-1185">Reference proteome</keyword>
<dbReference type="PANTHER" id="PTHR24221">
    <property type="entry name" value="ATP-BINDING CASSETTE SUB-FAMILY B"/>
    <property type="match status" value="1"/>
</dbReference>
<dbReference type="RefSeq" id="WP_309800731.1">
    <property type="nucleotide sequence ID" value="NZ_JAVDPW010000013.1"/>
</dbReference>
<feature type="transmembrane region" description="Helical" evidence="7">
    <location>
        <begin position="774"/>
        <end position="792"/>
    </location>
</feature>
<feature type="domain" description="ABC transmembrane type-1" evidence="9">
    <location>
        <begin position="639"/>
        <end position="918"/>
    </location>
</feature>
<dbReference type="Pfam" id="PF00664">
    <property type="entry name" value="ABC_membrane"/>
    <property type="match status" value="2"/>
</dbReference>
<evidence type="ECO:0000256" key="1">
    <source>
        <dbReference type="ARBA" id="ARBA00004651"/>
    </source>
</evidence>
<keyword evidence="6 7" id="KW-0472">Membrane</keyword>
<dbReference type="InterPro" id="IPR027417">
    <property type="entry name" value="P-loop_NTPase"/>
</dbReference>
<evidence type="ECO:0000313" key="10">
    <source>
        <dbReference type="EMBL" id="MDR6293613.1"/>
    </source>
</evidence>
<evidence type="ECO:0000256" key="6">
    <source>
        <dbReference type="ARBA" id="ARBA00023136"/>
    </source>
</evidence>
<dbReference type="PROSITE" id="PS50929">
    <property type="entry name" value="ABC_TM1F"/>
    <property type="match status" value="2"/>
</dbReference>
<dbReference type="PROSITE" id="PS00211">
    <property type="entry name" value="ABC_TRANSPORTER_1"/>
    <property type="match status" value="2"/>
</dbReference>
<dbReference type="Gene3D" id="3.40.50.300">
    <property type="entry name" value="P-loop containing nucleotide triphosphate hydrolases"/>
    <property type="match status" value="2"/>
</dbReference>
<comment type="subcellular location">
    <subcellularLocation>
        <location evidence="1">Cell membrane</location>
        <topology evidence="1">Multi-pass membrane protein</topology>
    </subcellularLocation>
</comment>
<evidence type="ECO:0000256" key="4">
    <source>
        <dbReference type="ARBA" id="ARBA00022840"/>
    </source>
</evidence>
<gene>
    <name evidence="10" type="ORF">E9232_006164</name>
</gene>
<dbReference type="InterPro" id="IPR039421">
    <property type="entry name" value="Type_1_exporter"/>
</dbReference>
<dbReference type="PROSITE" id="PS50893">
    <property type="entry name" value="ABC_TRANSPORTER_2"/>
    <property type="match status" value="2"/>
</dbReference>
<dbReference type="SUPFAM" id="SSF90123">
    <property type="entry name" value="ABC transporter transmembrane region"/>
    <property type="match status" value="2"/>
</dbReference>
<keyword evidence="5 7" id="KW-1133">Transmembrane helix</keyword>
<protein>
    <submittedName>
        <fullName evidence="10">ATP-binding cassette subfamily C protein CydCD</fullName>
    </submittedName>
</protein>
<feature type="transmembrane region" description="Helical" evidence="7">
    <location>
        <begin position="20"/>
        <end position="43"/>
    </location>
</feature>
<feature type="transmembrane region" description="Helical" evidence="7">
    <location>
        <begin position="159"/>
        <end position="176"/>
    </location>
</feature>
<dbReference type="InterPro" id="IPR003439">
    <property type="entry name" value="ABC_transporter-like_ATP-bd"/>
</dbReference>
<dbReference type="SMART" id="SM00382">
    <property type="entry name" value="AAA"/>
    <property type="match status" value="2"/>
</dbReference>
<feature type="domain" description="ABC transporter" evidence="8">
    <location>
        <begin position="335"/>
        <end position="570"/>
    </location>
</feature>
<accession>A0ABU1JYB1</accession>
<dbReference type="InterPro" id="IPR003593">
    <property type="entry name" value="AAA+_ATPase"/>
</dbReference>
<keyword evidence="4 10" id="KW-0067">ATP-binding</keyword>
<dbReference type="Pfam" id="PF00005">
    <property type="entry name" value="ABC_tran"/>
    <property type="match status" value="2"/>
</dbReference>
<dbReference type="InterPro" id="IPR036640">
    <property type="entry name" value="ABC1_TM_sf"/>
</dbReference>
<evidence type="ECO:0000256" key="2">
    <source>
        <dbReference type="ARBA" id="ARBA00022692"/>
    </source>
</evidence>
<evidence type="ECO:0000256" key="3">
    <source>
        <dbReference type="ARBA" id="ARBA00022741"/>
    </source>
</evidence>
<feature type="transmembrane region" description="Helical" evidence="7">
    <location>
        <begin position="862"/>
        <end position="883"/>
    </location>
</feature>
<feature type="transmembrane region" description="Helical" evidence="7">
    <location>
        <begin position="638"/>
        <end position="666"/>
    </location>
</feature>